<gene>
    <name evidence="5" type="ORF">KP79_PYT20613</name>
</gene>
<proteinExistence type="predicted"/>
<name>A0A210QKC8_MIZYE</name>
<reference evidence="5 6" key="1">
    <citation type="journal article" date="2017" name="Nat. Ecol. Evol.">
        <title>Scallop genome provides insights into evolution of bilaterian karyotype and development.</title>
        <authorList>
            <person name="Wang S."/>
            <person name="Zhang J."/>
            <person name="Jiao W."/>
            <person name="Li J."/>
            <person name="Xun X."/>
            <person name="Sun Y."/>
            <person name="Guo X."/>
            <person name="Huan P."/>
            <person name="Dong B."/>
            <person name="Zhang L."/>
            <person name="Hu X."/>
            <person name="Sun X."/>
            <person name="Wang J."/>
            <person name="Zhao C."/>
            <person name="Wang Y."/>
            <person name="Wang D."/>
            <person name="Huang X."/>
            <person name="Wang R."/>
            <person name="Lv J."/>
            <person name="Li Y."/>
            <person name="Zhang Z."/>
            <person name="Liu B."/>
            <person name="Lu W."/>
            <person name="Hui Y."/>
            <person name="Liang J."/>
            <person name="Zhou Z."/>
            <person name="Hou R."/>
            <person name="Li X."/>
            <person name="Liu Y."/>
            <person name="Li H."/>
            <person name="Ning X."/>
            <person name="Lin Y."/>
            <person name="Zhao L."/>
            <person name="Xing Q."/>
            <person name="Dou J."/>
            <person name="Li Y."/>
            <person name="Mao J."/>
            <person name="Guo H."/>
            <person name="Dou H."/>
            <person name="Li T."/>
            <person name="Mu C."/>
            <person name="Jiang W."/>
            <person name="Fu Q."/>
            <person name="Fu X."/>
            <person name="Miao Y."/>
            <person name="Liu J."/>
            <person name="Yu Q."/>
            <person name="Li R."/>
            <person name="Liao H."/>
            <person name="Li X."/>
            <person name="Kong Y."/>
            <person name="Jiang Z."/>
            <person name="Chourrout D."/>
            <person name="Li R."/>
            <person name="Bao Z."/>
        </authorList>
    </citation>
    <scope>NUCLEOTIDE SEQUENCE [LARGE SCALE GENOMIC DNA]</scope>
    <source>
        <strain evidence="5 6">PY_sf001</strain>
    </source>
</reference>
<dbReference type="OrthoDB" id="291007at2759"/>
<feature type="binding site" evidence="1">
    <location>
        <position position="162"/>
    </location>
    <ligand>
        <name>Zn(2+)</name>
        <dbReference type="ChEBI" id="CHEBI:29105"/>
        <note>catalytic</note>
    </ligand>
</feature>
<evidence type="ECO:0000256" key="1">
    <source>
        <dbReference type="PROSITE-ProRule" id="PRU01211"/>
    </source>
</evidence>
<dbReference type="InterPro" id="IPR000998">
    <property type="entry name" value="MAM_dom"/>
</dbReference>
<dbReference type="Proteomes" id="UP000242188">
    <property type="component" value="Unassembled WGS sequence"/>
</dbReference>
<organism evidence="5 6">
    <name type="scientific">Mizuhopecten yessoensis</name>
    <name type="common">Japanese scallop</name>
    <name type="synonym">Patinopecten yessoensis</name>
    <dbReference type="NCBI Taxonomy" id="6573"/>
    <lineage>
        <taxon>Eukaryota</taxon>
        <taxon>Metazoa</taxon>
        <taxon>Spiralia</taxon>
        <taxon>Lophotrochozoa</taxon>
        <taxon>Mollusca</taxon>
        <taxon>Bivalvia</taxon>
        <taxon>Autobranchia</taxon>
        <taxon>Pteriomorphia</taxon>
        <taxon>Pectinida</taxon>
        <taxon>Pectinoidea</taxon>
        <taxon>Pectinidae</taxon>
        <taxon>Mizuhopecten</taxon>
    </lineage>
</organism>
<dbReference type="Gene3D" id="2.60.120.200">
    <property type="match status" value="1"/>
</dbReference>
<keyword evidence="1 2" id="KW-0378">Hydrolase</keyword>
<dbReference type="CDD" id="cd04280">
    <property type="entry name" value="ZnMc_astacin_like"/>
    <property type="match status" value="1"/>
</dbReference>
<dbReference type="InterPro" id="IPR024079">
    <property type="entry name" value="MetalloPept_cat_dom_sf"/>
</dbReference>
<dbReference type="PROSITE" id="PS50060">
    <property type="entry name" value="MAM_2"/>
    <property type="match status" value="1"/>
</dbReference>
<comment type="cofactor">
    <cofactor evidence="1 2">
        <name>Zn(2+)</name>
        <dbReference type="ChEBI" id="CHEBI:29105"/>
    </cofactor>
    <text evidence="1 2">Binds 1 zinc ion per subunit.</text>
</comment>
<dbReference type="InterPro" id="IPR013320">
    <property type="entry name" value="ConA-like_dom_sf"/>
</dbReference>
<keyword evidence="1 2" id="KW-0862">Zinc</keyword>
<protein>
    <recommendedName>
        <fullName evidence="2">Metalloendopeptidase</fullName>
        <ecNumber evidence="2">3.4.24.-</ecNumber>
    </recommendedName>
</protein>
<feature type="active site" evidence="1">
    <location>
        <position position="159"/>
    </location>
</feature>
<feature type="chain" id="PRO_5011833765" description="Metalloendopeptidase" evidence="2">
    <location>
        <begin position="18"/>
        <end position="432"/>
    </location>
</feature>
<evidence type="ECO:0000259" key="3">
    <source>
        <dbReference type="PROSITE" id="PS50060"/>
    </source>
</evidence>
<dbReference type="GO" id="GO:0016020">
    <property type="term" value="C:membrane"/>
    <property type="evidence" value="ECO:0007669"/>
    <property type="project" value="InterPro"/>
</dbReference>
<dbReference type="GO" id="GO:0008270">
    <property type="term" value="F:zinc ion binding"/>
    <property type="evidence" value="ECO:0007669"/>
    <property type="project" value="UniProtKB-UniRule"/>
</dbReference>
<dbReference type="EC" id="3.4.24.-" evidence="2"/>
<dbReference type="CDD" id="cd06263">
    <property type="entry name" value="MAM"/>
    <property type="match status" value="1"/>
</dbReference>
<dbReference type="EMBL" id="NEDP02003209">
    <property type="protein sequence ID" value="OWF49202.1"/>
    <property type="molecule type" value="Genomic_DNA"/>
</dbReference>
<evidence type="ECO:0000256" key="2">
    <source>
        <dbReference type="RuleBase" id="RU361183"/>
    </source>
</evidence>
<dbReference type="PANTHER" id="PTHR10127">
    <property type="entry name" value="DISCOIDIN, CUB, EGF, LAMININ , AND ZINC METALLOPROTEASE DOMAIN CONTAINING"/>
    <property type="match status" value="1"/>
</dbReference>
<evidence type="ECO:0000313" key="5">
    <source>
        <dbReference type="EMBL" id="OWF49202.1"/>
    </source>
</evidence>
<dbReference type="Gene3D" id="3.40.390.10">
    <property type="entry name" value="Collagenase (Catalytic Domain)"/>
    <property type="match status" value="1"/>
</dbReference>
<comment type="caution">
    <text evidence="1">Lacks conserved residue(s) required for the propagation of feature annotation.</text>
</comment>
<dbReference type="InterPro" id="IPR034035">
    <property type="entry name" value="Astacin-like_dom"/>
</dbReference>
<feature type="binding site" evidence="1">
    <location>
        <position position="168"/>
    </location>
    <ligand>
        <name>Zn(2+)</name>
        <dbReference type="ChEBI" id="CHEBI:29105"/>
        <note>catalytic</note>
    </ligand>
</feature>
<dbReference type="InterPro" id="IPR006026">
    <property type="entry name" value="Peptidase_Metallo"/>
</dbReference>
<evidence type="ECO:0000259" key="4">
    <source>
        <dbReference type="PROSITE" id="PS51864"/>
    </source>
</evidence>
<dbReference type="AlphaFoldDB" id="A0A210QKC8"/>
<dbReference type="GO" id="GO:0004222">
    <property type="term" value="F:metalloendopeptidase activity"/>
    <property type="evidence" value="ECO:0007669"/>
    <property type="project" value="UniProtKB-UniRule"/>
</dbReference>
<dbReference type="PROSITE" id="PS51864">
    <property type="entry name" value="ASTACIN"/>
    <property type="match status" value="1"/>
</dbReference>
<dbReference type="SUPFAM" id="SSF49899">
    <property type="entry name" value="Concanavalin A-like lectins/glucanases"/>
    <property type="match status" value="1"/>
</dbReference>
<dbReference type="Pfam" id="PF00629">
    <property type="entry name" value="MAM"/>
    <property type="match status" value="1"/>
</dbReference>
<keyword evidence="1 2" id="KW-0482">Metalloprotease</keyword>
<comment type="caution">
    <text evidence="5">The sequence shown here is derived from an EMBL/GenBank/DDBJ whole genome shotgun (WGS) entry which is preliminary data.</text>
</comment>
<dbReference type="SMART" id="SM00137">
    <property type="entry name" value="MAM"/>
    <property type="match status" value="1"/>
</dbReference>
<feature type="binding site" evidence="1">
    <location>
        <position position="158"/>
    </location>
    <ligand>
        <name>Zn(2+)</name>
        <dbReference type="ChEBI" id="CHEBI:29105"/>
        <note>catalytic</note>
    </ligand>
</feature>
<evidence type="ECO:0000313" key="6">
    <source>
        <dbReference type="Proteomes" id="UP000242188"/>
    </source>
</evidence>
<dbReference type="Pfam" id="PF01400">
    <property type="entry name" value="Astacin"/>
    <property type="match status" value="1"/>
</dbReference>
<keyword evidence="1 2" id="KW-0645">Protease</keyword>
<keyword evidence="1 2" id="KW-0479">Metal-binding</keyword>
<dbReference type="SUPFAM" id="SSF55486">
    <property type="entry name" value="Metalloproteases ('zincins'), catalytic domain"/>
    <property type="match status" value="1"/>
</dbReference>
<keyword evidence="6" id="KW-1185">Reference proteome</keyword>
<dbReference type="GO" id="GO:0006508">
    <property type="term" value="P:proteolysis"/>
    <property type="evidence" value="ECO:0007669"/>
    <property type="project" value="UniProtKB-KW"/>
</dbReference>
<dbReference type="SMART" id="SM00235">
    <property type="entry name" value="ZnMc"/>
    <property type="match status" value="1"/>
</dbReference>
<accession>A0A210QKC8</accession>
<dbReference type="PANTHER" id="PTHR10127:SF883">
    <property type="entry name" value="ZINC METALLOPROTEINASE NAS-8"/>
    <property type="match status" value="1"/>
</dbReference>
<dbReference type="PRINTS" id="PR00480">
    <property type="entry name" value="ASTACIN"/>
</dbReference>
<feature type="signal peptide" evidence="2">
    <location>
        <begin position="1"/>
        <end position="17"/>
    </location>
</feature>
<feature type="domain" description="Peptidase M12A" evidence="4">
    <location>
        <begin position="59"/>
        <end position="261"/>
    </location>
</feature>
<feature type="domain" description="MAM" evidence="3">
    <location>
        <begin position="277"/>
        <end position="431"/>
    </location>
</feature>
<sequence>MNAACLVLCLCVGYTTAVPLDLNNQIEVSEFVLPEEDYEVPDTEFTENTQDWAVGDKRNAINTNTYHTALWTGGVVPYVISSSYPASIRQTYEAAMREIEEDTKVHGKTCVHFVPRTSQSDYIQISPETGCHSPVGHHRGRGDVSLGHGCESKGTAMHEFLHVLGFFHEHERYDRDQYVTIHLENVITHNQKDYTKETTQQMNTLGVSYDYGSIMHYGAYAFAADKSKPTMVPKSHSAVIGQRLALSRKDVQKIQLLYNCGVDLSHIAEPSLPHKIINCDFETTCSHLHQDTTDTFNWVQHSGATHTHGTGPNADHTNSAGKYYLAQARHHHNKVARLITDTLPSGQTCISFSYFIYGSGVKEFSMKAEGTGIDYTFKRFPGSQVNQWTTQFITLTVPRSFKLVLQASIGNSDLGDIAIDDLSVYTGACVHP</sequence>
<dbReference type="InterPro" id="IPR001506">
    <property type="entry name" value="Peptidase_M12A"/>
</dbReference>
<keyword evidence="2" id="KW-0732">Signal</keyword>